<name>A0A0G4LY87_VERLO</name>
<evidence type="ECO:0000313" key="1">
    <source>
        <dbReference type="EMBL" id="CRK27068.1"/>
    </source>
</evidence>
<evidence type="ECO:0000313" key="2">
    <source>
        <dbReference type="EMBL" id="CRK47061.1"/>
    </source>
</evidence>
<evidence type="ECO:0000313" key="3">
    <source>
        <dbReference type="Proteomes" id="UP000044602"/>
    </source>
</evidence>
<reference evidence="3 4" key="1">
    <citation type="submission" date="2015-05" db="EMBL/GenBank/DDBJ databases">
        <authorList>
            <person name="Fogelqvist Johan"/>
        </authorList>
    </citation>
    <scope>NUCLEOTIDE SEQUENCE [LARGE SCALE GENOMIC DNA]</scope>
    <source>
        <strain evidence="1">VL1</strain>
        <strain evidence="2">VL2</strain>
    </source>
</reference>
<evidence type="ECO:0000313" key="4">
    <source>
        <dbReference type="Proteomes" id="UP000045706"/>
    </source>
</evidence>
<accession>A0A0G4LY87</accession>
<keyword evidence="3" id="KW-1185">Reference proteome</keyword>
<organism evidence="1 3">
    <name type="scientific">Verticillium longisporum</name>
    <name type="common">Verticillium dahliae var. longisporum</name>
    <dbReference type="NCBI Taxonomy" id="100787"/>
    <lineage>
        <taxon>Eukaryota</taxon>
        <taxon>Fungi</taxon>
        <taxon>Dikarya</taxon>
        <taxon>Ascomycota</taxon>
        <taxon>Pezizomycotina</taxon>
        <taxon>Sordariomycetes</taxon>
        <taxon>Hypocreomycetidae</taxon>
        <taxon>Glomerellales</taxon>
        <taxon>Plectosphaerellaceae</taxon>
        <taxon>Verticillium</taxon>
    </lineage>
</organism>
<proteinExistence type="predicted"/>
<dbReference type="EMBL" id="CVQI01036162">
    <property type="protein sequence ID" value="CRK47061.1"/>
    <property type="molecule type" value="Genomic_DNA"/>
</dbReference>
<dbReference type="AlphaFoldDB" id="A0A0G4LY87"/>
<dbReference type="EMBL" id="CVQH01020307">
    <property type="protein sequence ID" value="CRK27068.1"/>
    <property type="molecule type" value="Genomic_DNA"/>
</dbReference>
<sequence>MMNNSTVSFSPTNPIALSDIVRHFNNHGIPCVAWGGSALDHFGIRGSSTIIPGHHIVVPDDVAEDAKEDTLLAHRHYGRCPYTLMMSRQSDVLWAMPPTPREFANPRGLTLPDEFHFTHDKSALPAPVHSRSGGWQSQEIHPFIIHRFQYYVELVMSVLARHTGFQSSSHSALALELSARALDLGRNDAKLMDPVFYDLWDKAHRIEGRNLLPIYHAFTVALGEVWDPNRPDF</sequence>
<dbReference type="Proteomes" id="UP000044602">
    <property type="component" value="Unassembled WGS sequence"/>
</dbReference>
<gene>
    <name evidence="1" type="ORF">BN1708_004290</name>
    <name evidence="2" type="ORF">BN1723_007319</name>
</gene>
<dbReference type="Proteomes" id="UP000045706">
    <property type="component" value="Unassembled WGS sequence"/>
</dbReference>
<protein>
    <submittedName>
        <fullName evidence="1">Uncharacterized protein</fullName>
    </submittedName>
</protein>